<name>A0A8H4VP72_9AGAR</name>
<dbReference type="EMBL" id="JAACJL010000030">
    <property type="protein sequence ID" value="KAF4617861.1"/>
    <property type="molecule type" value="Genomic_DNA"/>
</dbReference>
<organism evidence="1 2">
    <name type="scientific">Agrocybe pediades</name>
    <dbReference type="NCBI Taxonomy" id="84607"/>
    <lineage>
        <taxon>Eukaryota</taxon>
        <taxon>Fungi</taxon>
        <taxon>Dikarya</taxon>
        <taxon>Basidiomycota</taxon>
        <taxon>Agaricomycotina</taxon>
        <taxon>Agaricomycetes</taxon>
        <taxon>Agaricomycetidae</taxon>
        <taxon>Agaricales</taxon>
        <taxon>Agaricineae</taxon>
        <taxon>Strophariaceae</taxon>
        <taxon>Agrocybe</taxon>
    </lineage>
</organism>
<evidence type="ECO:0000313" key="2">
    <source>
        <dbReference type="Proteomes" id="UP000521872"/>
    </source>
</evidence>
<dbReference type="InterPro" id="IPR019026">
    <property type="entry name" value="Peptidase_M64_IgA"/>
</dbReference>
<dbReference type="Gene3D" id="3.40.390.10">
    <property type="entry name" value="Collagenase (Catalytic Domain)"/>
    <property type="match status" value="1"/>
</dbReference>
<reference evidence="1 2" key="1">
    <citation type="submission" date="2019-12" db="EMBL/GenBank/DDBJ databases">
        <authorList>
            <person name="Floudas D."/>
            <person name="Bentzer J."/>
            <person name="Ahren D."/>
            <person name="Johansson T."/>
            <person name="Persson P."/>
            <person name="Tunlid A."/>
        </authorList>
    </citation>
    <scope>NUCLEOTIDE SEQUENCE [LARGE SCALE GENOMIC DNA]</scope>
    <source>
        <strain evidence="1 2">CBS 102.39</strain>
    </source>
</reference>
<dbReference type="Pfam" id="PF09471">
    <property type="entry name" value="Peptidase_M64"/>
    <property type="match status" value="1"/>
</dbReference>
<protein>
    <recommendedName>
        <fullName evidence="3">IgA peptidase M64-domain-containing protein</fullName>
    </recommendedName>
</protein>
<comment type="caution">
    <text evidence="1">The sequence shown here is derived from an EMBL/GenBank/DDBJ whole genome shotgun (WGS) entry which is preliminary data.</text>
</comment>
<accession>A0A8H4VP72</accession>
<dbReference type="AlphaFoldDB" id="A0A8H4VP72"/>
<gene>
    <name evidence="1" type="ORF">D9613_005726</name>
</gene>
<evidence type="ECO:0008006" key="3">
    <source>
        <dbReference type="Google" id="ProtNLM"/>
    </source>
</evidence>
<dbReference type="GO" id="GO:0008237">
    <property type="term" value="F:metallopeptidase activity"/>
    <property type="evidence" value="ECO:0007669"/>
    <property type="project" value="InterPro"/>
</dbReference>
<proteinExistence type="predicted"/>
<dbReference type="InterPro" id="IPR024079">
    <property type="entry name" value="MetalloPept_cat_dom_sf"/>
</dbReference>
<evidence type="ECO:0000313" key="1">
    <source>
        <dbReference type="EMBL" id="KAF4617861.1"/>
    </source>
</evidence>
<sequence length="569" mass="63982">MRYTAYTRLLNLLPAISVLGVFSNLLKTAVVVAHPGRNDNLMGWSSHREGETYSHAQQKLLVQTEDYYPLDDARPKAQPPPLEMIPLIISGPTSNRVDLVFFSDGYLEGEKQKFINDALRLAEDVSRNQTFNTVQPLLNFWAGFSASEESGVGTHGKPRKTPFGLYRDGTELRGVYYAHPEVGKAACDSLGDQCDYPILLGNDPLYGGKCLGGDFTVITASILNGPLVLRHELGHSILDVGEEYDGGFAYFGRNAAYNPKNTTWTQWLSNSSRVDEDGVPLVEKSNMAMQAYPWTLLDIKEPWSIRFSSPGTYSRYKLQFSLSGIPSNEDLRVTLDGVDLGWTPRRHIGMDRWFYNFHSDESLAPGNHELKFTLLNKKHQGSAQLCSTEILEYGDESEFILKPGFYGLYPTYSDKNETSYRPTNEDCLMRAVATPNFCKACIETLWLKLLRNITFIDGIQESCEKGLLAGSSEQARVELKKVISLDLLPLANLRITPITPNETYSIVWKKDEHVLERFTNKTRVEIDDKVSVGSYSVRVQFWTEEVRVDSPVLKSEVNFEVASSCLGTR</sequence>
<dbReference type="Proteomes" id="UP000521872">
    <property type="component" value="Unassembled WGS sequence"/>
</dbReference>
<keyword evidence="2" id="KW-1185">Reference proteome</keyword>